<dbReference type="InterPro" id="IPR000980">
    <property type="entry name" value="SH2"/>
</dbReference>
<feature type="domain" description="SH2" evidence="4">
    <location>
        <begin position="108"/>
        <end position="175"/>
    </location>
</feature>
<dbReference type="Gene3D" id="3.30.505.10">
    <property type="entry name" value="SH2 domain"/>
    <property type="match status" value="1"/>
</dbReference>
<dbReference type="InterPro" id="IPR036028">
    <property type="entry name" value="SH3-like_dom_sf"/>
</dbReference>
<dbReference type="PANTHER" id="PTHR45818:SF3">
    <property type="entry name" value="PROTEIN VAV"/>
    <property type="match status" value="1"/>
</dbReference>
<evidence type="ECO:0000313" key="6">
    <source>
        <dbReference type="Proteomes" id="UP000050761"/>
    </source>
</evidence>
<keyword evidence="6" id="KW-1185">Reference proteome</keyword>
<dbReference type="PROSITE" id="PS50002">
    <property type="entry name" value="SH3"/>
    <property type="match status" value="1"/>
</dbReference>
<evidence type="ECO:0000256" key="3">
    <source>
        <dbReference type="PROSITE-ProRule" id="PRU00192"/>
    </source>
</evidence>
<evidence type="ECO:0000256" key="1">
    <source>
        <dbReference type="ARBA" id="ARBA00022443"/>
    </source>
</evidence>
<dbReference type="SUPFAM" id="SSF55550">
    <property type="entry name" value="SH2 domain"/>
    <property type="match status" value="1"/>
</dbReference>
<organism evidence="6 7">
    <name type="scientific">Heligmosomoides polygyrus</name>
    <name type="common">Parasitic roundworm</name>
    <dbReference type="NCBI Taxonomy" id="6339"/>
    <lineage>
        <taxon>Eukaryota</taxon>
        <taxon>Metazoa</taxon>
        <taxon>Ecdysozoa</taxon>
        <taxon>Nematoda</taxon>
        <taxon>Chromadorea</taxon>
        <taxon>Rhabditida</taxon>
        <taxon>Rhabditina</taxon>
        <taxon>Rhabditomorpha</taxon>
        <taxon>Strongyloidea</taxon>
        <taxon>Heligmosomidae</taxon>
        <taxon>Heligmosomoides</taxon>
    </lineage>
</organism>
<proteinExistence type="predicted"/>
<dbReference type="Pfam" id="PF00017">
    <property type="entry name" value="SH2"/>
    <property type="match status" value="1"/>
</dbReference>
<accession>A0A183FXQ4</accession>
<dbReference type="PRINTS" id="PR00452">
    <property type="entry name" value="SH3DOMAIN"/>
</dbReference>
<dbReference type="PRINTS" id="PR00678">
    <property type="entry name" value="PI3KINASEP85"/>
</dbReference>
<dbReference type="SMART" id="SM00326">
    <property type="entry name" value="SH3"/>
    <property type="match status" value="1"/>
</dbReference>
<dbReference type="Proteomes" id="UP000050761">
    <property type="component" value="Unassembled WGS sequence"/>
</dbReference>
<protein>
    <submittedName>
        <fullName evidence="7">SH2 domain-containing protein</fullName>
    </submittedName>
</protein>
<dbReference type="AlphaFoldDB" id="A0A183FXQ4"/>
<dbReference type="Gene3D" id="2.30.30.40">
    <property type="entry name" value="SH3 Domains"/>
    <property type="match status" value="1"/>
</dbReference>
<dbReference type="PROSITE" id="PS50001">
    <property type="entry name" value="SH2"/>
    <property type="match status" value="1"/>
</dbReference>
<dbReference type="SUPFAM" id="SSF50044">
    <property type="entry name" value="SH3-domain"/>
    <property type="match status" value="2"/>
</dbReference>
<dbReference type="InterPro" id="IPR036860">
    <property type="entry name" value="SH2_dom_sf"/>
</dbReference>
<evidence type="ECO:0000259" key="4">
    <source>
        <dbReference type="PROSITE" id="PS50001"/>
    </source>
</evidence>
<dbReference type="GO" id="GO:0005085">
    <property type="term" value="F:guanyl-nucleotide exchange factor activity"/>
    <property type="evidence" value="ECO:0007669"/>
    <property type="project" value="TreeGrafter"/>
</dbReference>
<evidence type="ECO:0000313" key="7">
    <source>
        <dbReference type="WBParaSite" id="HPBE_0001335201-mRNA-1"/>
    </source>
</evidence>
<dbReference type="SMART" id="SM00252">
    <property type="entry name" value="SH2"/>
    <property type="match status" value="1"/>
</dbReference>
<name>A0A183FXQ4_HELPZ</name>
<reference evidence="7" key="1">
    <citation type="submission" date="2019-09" db="UniProtKB">
        <authorList>
            <consortium name="WormBaseParasite"/>
        </authorList>
    </citation>
    <scope>IDENTIFICATION</scope>
</reference>
<dbReference type="PRINTS" id="PR00401">
    <property type="entry name" value="SH2DOMAIN"/>
</dbReference>
<evidence type="ECO:0000259" key="5">
    <source>
        <dbReference type="PROSITE" id="PS50002"/>
    </source>
</evidence>
<dbReference type="InterPro" id="IPR001452">
    <property type="entry name" value="SH3_domain"/>
</dbReference>
<dbReference type="GO" id="GO:0016477">
    <property type="term" value="P:cell migration"/>
    <property type="evidence" value="ECO:0007669"/>
    <property type="project" value="TreeGrafter"/>
</dbReference>
<dbReference type="PANTHER" id="PTHR45818">
    <property type="entry name" value="PROTEIN VAV"/>
    <property type="match status" value="1"/>
</dbReference>
<dbReference type="WBParaSite" id="HPBE_0001335201-mRNA-1">
    <property type="protein sequence ID" value="HPBE_0001335201-mRNA-1"/>
    <property type="gene ID" value="HPBE_0001335201"/>
</dbReference>
<keyword evidence="2" id="KW-0727">SH2 domain</keyword>
<sequence>LAGSSISEPGFLQFDKDDVIEIVQNHGNGTFTGCLLSDRQSVGLVQSEHVRRVRTNSVHGMTSPLDSPAGFRIDRKESTVLPRRMLGNGMAPIPQQDYVNTEVSLQPWYMGDLERTESEAKLKGTPNGTFLVRYSKNRRSYVISISYEGEVKHTVVEQRDNSIYYLDEGYVFHSIVLFRVLHDFDATESKFLTLRKGDRLTLVDVIGEDRGWWKGQIADRVGFFPLSYVEPWKE</sequence>
<evidence type="ECO:0000256" key="2">
    <source>
        <dbReference type="PROSITE-ProRule" id="PRU00191"/>
    </source>
</evidence>
<feature type="domain" description="SH3" evidence="5">
    <location>
        <begin position="173"/>
        <end position="234"/>
    </location>
</feature>
<dbReference type="Pfam" id="PF00018">
    <property type="entry name" value="SH3_1"/>
    <property type="match status" value="1"/>
</dbReference>
<dbReference type="GO" id="GO:0005737">
    <property type="term" value="C:cytoplasm"/>
    <property type="evidence" value="ECO:0007669"/>
    <property type="project" value="TreeGrafter"/>
</dbReference>
<keyword evidence="1 3" id="KW-0728">SH3 domain</keyword>